<feature type="domain" description="Peptidase M13 N-terminal" evidence="3">
    <location>
        <begin position="330"/>
        <end position="467"/>
    </location>
</feature>
<keyword evidence="2" id="KW-1133">Transmembrane helix</keyword>
<keyword evidence="2" id="KW-0812">Transmembrane</keyword>
<feature type="domain" description="Peptidase M13 N-terminal" evidence="3">
    <location>
        <begin position="92"/>
        <end position="222"/>
    </location>
</feature>
<dbReference type="InterPro" id="IPR008753">
    <property type="entry name" value="Peptidase_M13_N"/>
</dbReference>
<dbReference type="PANTHER" id="PTHR11733">
    <property type="entry name" value="ZINC METALLOPROTEASE FAMILY M13 NEPRILYSIN-RELATED"/>
    <property type="match status" value="1"/>
</dbReference>
<evidence type="ECO:0000313" key="5">
    <source>
        <dbReference type="WBParaSite" id="SMUV_0000293801-mRNA-1"/>
    </source>
</evidence>
<dbReference type="PANTHER" id="PTHR11733:SF206">
    <property type="entry name" value="PEPTIDASE M13 N-TERMINAL DOMAIN-CONTAINING PROTEIN"/>
    <property type="match status" value="1"/>
</dbReference>
<evidence type="ECO:0000259" key="3">
    <source>
        <dbReference type="Pfam" id="PF05649"/>
    </source>
</evidence>
<accession>A0A0N5AF96</accession>
<dbReference type="InterPro" id="IPR024079">
    <property type="entry name" value="MetalloPept_cat_dom_sf"/>
</dbReference>
<protein>
    <submittedName>
        <fullName evidence="5">Peptidase_M13_N domain-containing protein</fullName>
    </submittedName>
</protein>
<dbReference type="Proteomes" id="UP000046393">
    <property type="component" value="Unplaced"/>
</dbReference>
<dbReference type="Gene3D" id="1.10.1380.10">
    <property type="entry name" value="Neutral endopeptidase , domain2"/>
    <property type="match status" value="2"/>
</dbReference>
<comment type="similarity">
    <text evidence="1">Belongs to the peptidase M13 family.</text>
</comment>
<reference evidence="5" key="1">
    <citation type="submission" date="2017-02" db="UniProtKB">
        <authorList>
            <consortium name="WormBaseParasite"/>
        </authorList>
    </citation>
    <scope>IDENTIFICATION</scope>
</reference>
<proteinExistence type="inferred from homology"/>
<keyword evidence="2" id="KW-0472">Membrane</keyword>
<evidence type="ECO:0000256" key="1">
    <source>
        <dbReference type="ARBA" id="ARBA00007357"/>
    </source>
</evidence>
<dbReference type="Gene3D" id="3.40.390.10">
    <property type="entry name" value="Collagenase (Catalytic Domain)"/>
    <property type="match status" value="2"/>
</dbReference>
<sequence length="737" mass="83679">MTSTNGSPTRQVVFPMTPYVEETRISKCSIALGILFVIFFVLSIALVIVWAVLSDGFHNVGGLPDLCSTKSCVVEASRISEASMDDSQSLTCNNFYQFSCGRYHQKSKQPSYTDELVDATYDKVYAALTTATTTTTPTGQQNQSLTMLQQLFTACMDVNSRNRADAQPFINIIKNFPCGPIFYQCSNFNSDFYSYERHAGMLDWLAGSANLINADRDVHPLDRQTILLTDLWLILELLAIAEQMHIENLELILINYKLLLPPSVEDLLAHTKLSLRIITHFSLPEYEPLLTITIKHQLLEPVFDQVFKTSVHEKETMLDEVAELIVTLDKTYSSNNIFRTQTVTIGEMITALPQINWQAYLNAKFTANTRWNENDTVLISLDAFRELSSIVIRTPKRALANYLTLAAALNLRTYLYNDTMRIQPLHWKECVQQLSGLEAAANLFIRSNDDIRMTEILNLLDFMKESFINEHRKFAPEIINQLTSANIKVGYPQRLYNDDLVLQIYNNYEVTPTDYFTSIVTALNRQRSYENGKIGTRLQSDDSIRYNVLRPRIAFNYNENSFVVPLSYLQYPILLPSNAPYYTVYATLGVTFLQVLSKVIWSSSLSSALLEQAYQCMEIPLVNSQPSATLNFGIQQQTDVINAIYLSDAVNSAINSYSEWRNRNRIGEEARLPSLQQFDTIQEMFLVFSTLYCNPEGQSKNSTYRSVINAVAANSNAFTNSFDCPSSSMLFNRQTCT</sequence>
<dbReference type="PROSITE" id="PS51885">
    <property type="entry name" value="NEPRILYSIN"/>
    <property type="match status" value="1"/>
</dbReference>
<dbReference type="GO" id="GO:0016485">
    <property type="term" value="P:protein processing"/>
    <property type="evidence" value="ECO:0007669"/>
    <property type="project" value="TreeGrafter"/>
</dbReference>
<dbReference type="GO" id="GO:0005886">
    <property type="term" value="C:plasma membrane"/>
    <property type="evidence" value="ECO:0007669"/>
    <property type="project" value="TreeGrafter"/>
</dbReference>
<organism evidence="4 5">
    <name type="scientific">Syphacia muris</name>
    <dbReference type="NCBI Taxonomy" id="451379"/>
    <lineage>
        <taxon>Eukaryota</taxon>
        <taxon>Metazoa</taxon>
        <taxon>Ecdysozoa</taxon>
        <taxon>Nematoda</taxon>
        <taxon>Chromadorea</taxon>
        <taxon>Rhabditida</taxon>
        <taxon>Spirurina</taxon>
        <taxon>Oxyuridomorpha</taxon>
        <taxon>Oxyuroidea</taxon>
        <taxon>Oxyuridae</taxon>
        <taxon>Syphacia</taxon>
    </lineage>
</organism>
<dbReference type="STRING" id="451379.A0A0N5AF96"/>
<dbReference type="AlphaFoldDB" id="A0A0N5AF96"/>
<evidence type="ECO:0000313" key="4">
    <source>
        <dbReference type="Proteomes" id="UP000046393"/>
    </source>
</evidence>
<dbReference type="SUPFAM" id="SSF55486">
    <property type="entry name" value="Metalloproteases ('zincins'), catalytic domain"/>
    <property type="match status" value="1"/>
</dbReference>
<dbReference type="InterPro" id="IPR042089">
    <property type="entry name" value="Peptidase_M13_dom_2"/>
</dbReference>
<feature type="transmembrane region" description="Helical" evidence="2">
    <location>
        <begin position="30"/>
        <end position="53"/>
    </location>
</feature>
<dbReference type="Pfam" id="PF05649">
    <property type="entry name" value="Peptidase_M13_N"/>
    <property type="match status" value="2"/>
</dbReference>
<name>A0A0N5AF96_9BILA</name>
<dbReference type="GO" id="GO:0004222">
    <property type="term" value="F:metalloendopeptidase activity"/>
    <property type="evidence" value="ECO:0007669"/>
    <property type="project" value="InterPro"/>
</dbReference>
<dbReference type="WBParaSite" id="SMUV_0000293801-mRNA-1">
    <property type="protein sequence ID" value="SMUV_0000293801-mRNA-1"/>
    <property type="gene ID" value="SMUV_0000293801"/>
</dbReference>
<evidence type="ECO:0000256" key="2">
    <source>
        <dbReference type="SAM" id="Phobius"/>
    </source>
</evidence>
<keyword evidence="4" id="KW-1185">Reference proteome</keyword>
<dbReference type="InterPro" id="IPR000718">
    <property type="entry name" value="Peptidase_M13"/>
</dbReference>